<dbReference type="AlphaFoldDB" id="A0A4S4CXK1"/>
<keyword evidence="5 7" id="KW-0040">ANK repeat</keyword>
<dbReference type="InterPro" id="IPR002110">
    <property type="entry name" value="Ankyrin_rpt"/>
</dbReference>
<feature type="transmembrane region" description="Helical" evidence="8">
    <location>
        <begin position="529"/>
        <end position="548"/>
    </location>
</feature>
<keyword evidence="6 8" id="KW-0472">Membrane</keyword>
<comment type="subcellular location">
    <subcellularLocation>
        <location evidence="1">Membrane</location>
        <topology evidence="1">Multi-pass membrane protein</topology>
    </subcellularLocation>
</comment>
<evidence type="ECO:0000313" key="11">
    <source>
        <dbReference type="Proteomes" id="UP000306102"/>
    </source>
</evidence>
<dbReference type="PANTHER" id="PTHR24186">
    <property type="entry name" value="PROTEIN PHOSPHATASE 1 REGULATORY SUBUNIT"/>
    <property type="match status" value="1"/>
</dbReference>
<feature type="repeat" description="ANK" evidence="7">
    <location>
        <begin position="65"/>
        <end position="97"/>
    </location>
</feature>
<dbReference type="PANTHER" id="PTHR24186:SF50">
    <property type="entry name" value="ANKYRIN REPEAT-CONTAINING PROTEIN ITN1-LIKE ISOFORM X1"/>
    <property type="match status" value="1"/>
</dbReference>
<keyword evidence="11" id="KW-1185">Reference proteome</keyword>
<dbReference type="PROSITE" id="PS50297">
    <property type="entry name" value="ANK_REP_REGION"/>
    <property type="match status" value="2"/>
</dbReference>
<dbReference type="SUPFAM" id="SSF48403">
    <property type="entry name" value="Ankyrin repeat"/>
    <property type="match status" value="1"/>
</dbReference>
<protein>
    <recommendedName>
        <fullName evidence="9">PGG domain-containing protein</fullName>
    </recommendedName>
</protein>
<proteinExistence type="predicted"/>
<feature type="transmembrane region" description="Helical" evidence="8">
    <location>
        <begin position="420"/>
        <end position="441"/>
    </location>
</feature>
<comment type="caution">
    <text evidence="10">The sequence shown here is derived from an EMBL/GenBank/DDBJ whole genome shotgun (WGS) entry which is preliminary data.</text>
</comment>
<feature type="repeat" description="ANK" evidence="7">
    <location>
        <begin position="249"/>
        <end position="272"/>
    </location>
</feature>
<evidence type="ECO:0000256" key="5">
    <source>
        <dbReference type="ARBA" id="ARBA00023043"/>
    </source>
</evidence>
<evidence type="ECO:0000256" key="6">
    <source>
        <dbReference type="ARBA" id="ARBA00023136"/>
    </source>
</evidence>
<dbReference type="Pfam" id="PF13962">
    <property type="entry name" value="PGG"/>
    <property type="match status" value="1"/>
</dbReference>
<keyword evidence="4 8" id="KW-1133">Transmembrane helix</keyword>
<evidence type="ECO:0000256" key="4">
    <source>
        <dbReference type="ARBA" id="ARBA00022989"/>
    </source>
</evidence>
<dbReference type="GO" id="GO:0005886">
    <property type="term" value="C:plasma membrane"/>
    <property type="evidence" value="ECO:0007669"/>
    <property type="project" value="TreeGrafter"/>
</dbReference>
<dbReference type="Pfam" id="PF12796">
    <property type="entry name" value="Ank_2"/>
    <property type="match status" value="3"/>
</dbReference>
<keyword evidence="3" id="KW-0677">Repeat</keyword>
<dbReference type="Gene3D" id="1.25.40.20">
    <property type="entry name" value="Ankyrin repeat-containing domain"/>
    <property type="match status" value="3"/>
</dbReference>
<accession>A0A4S4CXK1</accession>
<dbReference type="PROSITE" id="PS50088">
    <property type="entry name" value="ANK_REPEAT"/>
    <property type="match status" value="2"/>
</dbReference>
<evidence type="ECO:0000256" key="7">
    <source>
        <dbReference type="PROSITE-ProRule" id="PRU00023"/>
    </source>
</evidence>
<feature type="transmembrane region" description="Helical" evidence="8">
    <location>
        <begin position="468"/>
        <end position="488"/>
    </location>
</feature>
<feature type="domain" description="PGG" evidence="9">
    <location>
        <begin position="412"/>
        <end position="522"/>
    </location>
</feature>
<evidence type="ECO:0000256" key="2">
    <source>
        <dbReference type="ARBA" id="ARBA00022692"/>
    </source>
</evidence>
<evidence type="ECO:0000313" key="10">
    <source>
        <dbReference type="EMBL" id="THF94622.1"/>
    </source>
</evidence>
<dbReference type="SMART" id="SM00248">
    <property type="entry name" value="ANK"/>
    <property type="match status" value="8"/>
</dbReference>
<evidence type="ECO:0000256" key="1">
    <source>
        <dbReference type="ARBA" id="ARBA00004141"/>
    </source>
</evidence>
<evidence type="ECO:0000259" key="9">
    <source>
        <dbReference type="Pfam" id="PF13962"/>
    </source>
</evidence>
<dbReference type="EMBL" id="SDRB02013577">
    <property type="protein sequence ID" value="THF94622.1"/>
    <property type="molecule type" value="Genomic_DNA"/>
</dbReference>
<dbReference type="STRING" id="542762.A0A4S4CXK1"/>
<gene>
    <name evidence="10" type="ORF">TEA_028040</name>
</gene>
<dbReference type="Proteomes" id="UP000306102">
    <property type="component" value="Unassembled WGS sequence"/>
</dbReference>
<sequence length="551" mass="60722">MDTSLYRAAMEGNTEILNQNKNLLENQLTPNNNTVLHVAAQFGHIQSVMQILNMCPSMYRKVNSRGDTSLHIAAREGHSTIVRALIEYANALDEELENGVGTAKDMMRMSNAVKDTALHEAVRNHHSIAVQLLTQEDPEFCHPANNAEETPLYLAAERGYVGLVFVILETCTVPAYGGPGGRTALHSAVIHNLEGCTRKLLQWKPALSKEADAYGWTPLHYAARFGYVLRARDLLNADKSVAYIVDKDNKKTALHLAASQGHVRVLEELISHCMDSWEIVDGRGQNMLHIAVKNGKKRAIKFILQNFPLSSLINQKDVDGNTPLHLLAASDCYEASLVKHPKADMMAFNNDSLTPLDVVCSNKSVEPWGFTKRNFTNAGANLGRRDVFSRDKDEIVTKERHHVLEKVLPTDIRRSADTHLIVAALITIATFAAGFTVPGGYDARQGLDHGTAILARKAAFKTFVITDFMAMIFSTTAMLIYVVVAGDSDRDKFLRHYASAYYLIVIAVGAMVLAFITGMYAVLAHSLGLAIAVCVIGCLSFPVNYFLLRKA</sequence>
<dbReference type="InterPro" id="IPR026961">
    <property type="entry name" value="PGG_dom"/>
</dbReference>
<keyword evidence="2 8" id="KW-0812">Transmembrane</keyword>
<dbReference type="InterPro" id="IPR036770">
    <property type="entry name" value="Ankyrin_rpt-contain_sf"/>
</dbReference>
<reference evidence="10 11" key="1">
    <citation type="journal article" date="2018" name="Proc. Natl. Acad. Sci. U.S.A.">
        <title>Draft genome sequence of Camellia sinensis var. sinensis provides insights into the evolution of the tea genome and tea quality.</title>
        <authorList>
            <person name="Wei C."/>
            <person name="Yang H."/>
            <person name="Wang S."/>
            <person name="Zhao J."/>
            <person name="Liu C."/>
            <person name="Gao L."/>
            <person name="Xia E."/>
            <person name="Lu Y."/>
            <person name="Tai Y."/>
            <person name="She G."/>
            <person name="Sun J."/>
            <person name="Cao H."/>
            <person name="Tong W."/>
            <person name="Gao Q."/>
            <person name="Li Y."/>
            <person name="Deng W."/>
            <person name="Jiang X."/>
            <person name="Wang W."/>
            <person name="Chen Q."/>
            <person name="Zhang S."/>
            <person name="Li H."/>
            <person name="Wu J."/>
            <person name="Wang P."/>
            <person name="Li P."/>
            <person name="Shi C."/>
            <person name="Zheng F."/>
            <person name="Jian J."/>
            <person name="Huang B."/>
            <person name="Shan D."/>
            <person name="Shi M."/>
            <person name="Fang C."/>
            <person name="Yue Y."/>
            <person name="Li F."/>
            <person name="Li D."/>
            <person name="Wei S."/>
            <person name="Han B."/>
            <person name="Jiang C."/>
            <person name="Yin Y."/>
            <person name="Xia T."/>
            <person name="Zhang Z."/>
            <person name="Bennetzen J.L."/>
            <person name="Zhao S."/>
            <person name="Wan X."/>
        </authorList>
    </citation>
    <scope>NUCLEOTIDE SEQUENCE [LARGE SCALE GENOMIC DNA]</scope>
    <source>
        <strain evidence="11">cv. Shuchazao</strain>
        <tissue evidence="10">Leaf</tissue>
    </source>
</reference>
<name>A0A4S4CXK1_CAMSN</name>
<organism evidence="10 11">
    <name type="scientific">Camellia sinensis var. sinensis</name>
    <name type="common">China tea</name>
    <dbReference type="NCBI Taxonomy" id="542762"/>
    <lineage>
        <taxon>Eukaryota</taxon>
        <taxon>Viridiplantae</taxon>
        <taxon>Streptophyta</taxon>
        <taxon>Embryophyta</taxon>
        <taxon>Tracheophyta</taxon>
        <taxon>Spermatophyta</taxon>
        <taxon>Magnoliopsida</taxon>
        <taxon>eudicotyledons</taxon>
        <taxon>Gunneridae</taxon>
        <taxon>Pentapetalae</taxon>
        <taxon>asterids</taxon>
        <taxon>Ericales</taxon>
        <taxon>Theaceae</taxon>
        <taxon>Camellia</taxon>
    </lineage>
</organism>
<feature type="transmembrane region" description="Helical" evidence="8">
    <location>
        <begin position="500"/>
        <end position="523"/>
    </location>
</feature>
<evidence type="ECO:0000256" key="3">
    <source>
        <dbReference type="ARBA" id="ARBA00022737"/>
    </source>
</evidence>
<evidence type="ECO:0000256" key="8">
    <source>
        <dbReference type="SAM" id="Phobius"/>
    </source>
</evidence>